<protein>
    <submittedName>
        <fullName evidence="1">Uncharacterized protein</fullName>
    </submittedName>
</protein>
<keyword evidence="1" id="KW-0614">Plasmid</keyword>
<gene>
    <name evidence="1" type="ORF">BN877_p0145</name>
</gene>
<dbReference type="AlphaFoldDB" id="U4QHU6"/>
<dbReference type="EMBL" id="HG518324">
    <property type="protein sequence ID" value="CDI11874.1"/>
    <property type="molecule type" value="Genomic_DNA"/>
</dbReference>
<reference evidence="1 2" key="1">
    <citation type="journal article" date="2013" name="Genome Announc.">
        <title>Complete Genome Sequence of the Sesbania Symbiont and Rice Growth-Promoting Endophyte Rhizobium sp. Strain IRBG74.</title>
        <authorList>
            <person name="Crook M.B."/>
            <person name="Mitra S."/>
            <person name="Ane J.M."/>
            <person name="Sadowsky M.J."/>
            <person name="Gyaneshwar P."/>
        </authorList>
    </citation>
    <scope>NUCLEOTIDE SEQUENCE [LARGE SCALE GENOMIC DNA]</scope>
    <source>
        <strain evidence="1 2">IRBG74</strain>
        <plasmid evidence="2">IRBL74_p</plasmid>
    </source>
</reference>
<accession>U4QHU6</accession>
<proteinExistence type="predicted"/>
<evidence type="ECO:0000313" key="2">
    <source>
        <dbReference type="Proteomes" id="UP000016944"/>
    </source>
</evidence>
<evidence type="ECO:0000313" key="1">
    <source>
        <dbReference type="EMBL" id="CDI11874.1"/>
    </source>
</evidence>
<dbReference type="Proteomes" id="UP000016944">
    <property type="component" value="Plasmid IRBL74_p"/>
</dbReference>
<dbReference type="KEGG" id="rir:BN877_p0145"/>
<name>U4QHU6_9HYPH</name>
<geneLocation type="plasmid" evidence="1 2">
    <name>IRBL74_p</name>
</geneLocation>
<dbReference type="HOGENOM" id="CLU_2919651_0_0_5"/>
<organism evidence="1 2">
    <name type="scientific">Agrobacterium pusense</name>
    <dbReference type="NCBI Taxonomy" id="648995"/>
    <lineage>
        <taxon>Bacteria</taxon>
        <taxon>Pseudomonadati</taxon>
        <taxon>Pseudomonadota</taxon>
        <taxon>Alphaproteobacteria</taxon>
        <taxon>Hyphomicrobiales</taxon>
        <taxon>Rhizobiaceae</taxon>
        <taxon>Rhizobium/Agrobacterium group</taxon>
        <taxon>Agrobacterium</taxon>
    </lineage>
</organism>
<sequence>MASDLVGRTPDLAVLSSLLERPPYEYHFASSKRFHLSASYGQNQRRGTYSWCRTDQVAGAR</sequence>